<dbReference type="Proteomes" id="UP000078446">
    <property type="component" value="Unassembled WGS sequence"/>
</dbReference>
<proteinExistence type="predicted"/>
<evidence type="ECO:0000313" key="2">
    <source>
        <dbReference type="EMBL" id="OAU95728.1"/>
    </source>
</evidence>
<dbReference type="Proteomes" id="UP000078228">
    <property type="component" value="Unassembled WGS sequence"/>
</dbReference>
<dbReference type="PATRIC" id="fig|480.238.peg.1594"/>
<keyword evidence="1" id="KW-0812">Transmembrane</keyword>
<evidence type="ECO:0000313" key="5">
    <source>
        <dbReference type="Proteomes" id="UP000078446"/>
    </source>
</evidence>
<dbReference type="EMBL" id="LXHC01000022">
    <property type="protein sequence ID" value="OAU95728.1"/>
    <property type="molecule type" value="Genomic_DNA"/>
</dbReference>
<protein>
    <submittedName>
        <fullName evidence="2">Uncharacterized protein</fullName>
    </submittedName>
</protein>
<dbReference type="EMBL" id="LXHE01000024">
    <property type="protein sequence ID" value="OAU99099.1"/>
    <property type="molecule type" value="Genomic_DNA"/>
</dbReference>
<name>A0A198UH06_MORCA</name>
<gene>
    <name evidence="3" type="ORF">AO382_2121</name>
    <name evidence="2" type="ORF">AO384_1334</name>
</gene>
<feature type="transmembrane region" description="Helical" evidence="1">
    <location>
        <begin position="56"/>
        <end position="75"/>
    </location>
</feature>
<sequence length="79" mass="9173">MAQLADQSVVELTILQLVGGNMTKAKDSLLRFIHMFLMWIGVNFIIFQSLSYWKTLFGAFIFSVIYTAIWQLIFAKKQH</sequence>
<feature type="transmembrane region" description="Helical" evidence="1">
    <location>
        <begin position="32"/>
        <end position="50"/>
    </location>
</feature>
<evidence type="ECO:0000313" key="3">
    <source>
        <dbReference type="EMBL" id="OAU99099.1"/>
    </source>
</evidence>
<evidence type="ECO:0000313" key="4">
    <source>
        <dbReference type="Proteomes" id="UP000078228"/>
    </source>
</evidence>
<accession>A0A198UH06</accession>
<keyword evidence="4" id="KW-1185">Reference proteome</keyword>
<evidence type="ECO:0000256" key="1">
    <source>
        <dbReference type="SAM" id="Phobius"/>
    </source>
</evidence>
<keyword evidence="1" id="KW-1133">Transmembrane helix</keyword>
<dbReference type="AlphaFoldDB" id="A0A198UH06"/>
<reference evidence="4 5" key="1">
    <citation type="journal article" date="2016" name="Genome Biol. Evol.">
        <title>Comparative Genomic Analyses of the Moraxella catarrhalis Serosensitive and Seroresistant Lineages Demonstrate Their Independent Evolution.</title>
        <authorList>
            <person name="Earl J.P."/>
            <person name="de Vries S.P."/>
            <person name="Ahmed A."/>
            <person name="Powell E."/>
            <person name="Schultz M.P."/>
            <person name="Hermans P.W."/>
            <person name="Hill D.J."/>
            <person name="Zhou Z."/>
            <person name="Constantinidou C.I."/>
            <person name="Hu F.Z."/>
            <person name="Bootsma H.J."/>
            <person name="Ehrlich G.D."/>
        </authorList>
    </citation>
    <scope>NUCLEOTIDE SEQUENCE [LARGE SCALE GENOMIC DNA]</scope>
    <source>
        <strain evidence="2 4">Z7542</strain>
        <strain evidence="3 5">Z7574</strain>
    </source>
</reference>
<comment type="caution">
    <text evidence="2">The sequence shown here is derived from an EMBL/GenBank/DDBJ whole genome shotgun (WGS) entry which is preliminary data.</text>
</comment>
<keyword evidence="1" id="KW-0472">Membrane</keyword>
<organism evidence="2 4">
    <name type="scientific">Moraxella catarrhalis</name>
    <name type="common">Branhamella catarrhalis</name>
    <dbReference type="NCBI Taxonomy" id="480"/>
    <lineage>
        <taxon>Bacteria</taxon>
        <taxon>Pseudomonadati</taxon>
        <taxon>Pseudomonadota</taxon>
        <taxon>Gammaproteobacteria</taxon>
        <taxon>Moraxellales</taxon>
        <taxon>Moraxellaceae</taxon>
        <taxon>Moraxella</taxon>
    </lineage>
</organism>